<dbReference type="Gene3D" id="3.40.50.300">
    <property type="entry name" value="P-loop containing nucleotide triphosphate hydrolases"/>
    <property type="match status" value="1"/>
</dbReference>
<protein>
    <submittedName>
        <fullName evidence="1">Uncharacterized protein</fullName>
    </submittedName>
</protein>
<geneLocation type="plasmid" evidence="2">
    <name>unnamed1 sequence</name>
</geneLocation>
<dbReference type="SUPFAM" id="SSF52540">
    <property type="entry name" value="P-loop containing nucleoside triphosphate hydrolases"/>
    <property type="match status" value="1"/>
</dbReference>
<proteinExistence type="predicted"/>
<dbReference type="OrthoDB" id="5243870at2"/>
<keyword evidence="2" id="KW-1185">Reference proteome</keyword>
<keyword evidence="1" id="KW-0614">Plasmid</keyword>
<evidence type="ECO:0000313" key="2">
    <source>
        <dbReference type="Proteomes" id="UP000198398"/>
    </source>
</evidence>
<evidence type="ECO:0000313" key="1">
    <source>
        <dbReference type="EMBL" id="ASK67279.1"/>
    </source>
</evidence>
<dbReference type="EMBL" id="CP022317">
    <property type="protein sequence ID" value="ASK67279.1"/>
    <property type="molecule type" value="Genomic_DNA"/>
</dbReference>
<gene>
    <name evidence="1" type="ORF">CFK39_15660</name>
</gene>
<dbReference type="Proteomes" id="UP000198398">
    <property type="component" value="Plasmid unnamed1"/>
</dbReference>
<dbReference type="AlphaFoldDB" id="A0A220UGM6"/>
<name>A0A220UGM6_9MICO</name>
<sequence length="260" mass="27543">MLISLTSSSGSPGVSTTALGLALAWPRDVILLEADTLGVSSTLAGFFAGSISPQSTVIDLTPGQDFEEKLLEQSIPLTDDTEPLRRLVPGISNPLQGRALSSRWDALAMALYDLERAGIDVLVDIGRFHAPFMAAPILKISDVTALVLQPTVTATVAAKSTITHRRLAESGDIEAPALHLITIDAPDTYSESEASRALGQPSLGSLPWAPKHAAAFAHGRPRPRGFDSSSYIRSLRSLADSISTAARKRRAAIQNLRGDA</sequence>
<organism evidence="1 2">
    <name type="scientific">Brachybacterium avium</name>
    <dbReference type="NCBI Taxonomy" id="2017485"/>
    <lineage>
        <taxon>Bacteria</taxon>
        <taxon>Bacillati</taxon>
        <taxon>Actinomycetota</taxon>
        <taxon>Actinomycetes</taxon>
        <taxon>Micrococcales</taxon>
        <taxon>Dermabacteraceae</taxon>
        <taxon>Brachybacterium</taxon>
    </lineage>
</organism>
<dbReference type="KEGG" id="brv:CFK39_15660"/>
<accession>A0A220UGM6</accession>
<dbReference type="RefSeq" id="WP_089066510.1">
    <property type="nucleotide sequence ID" value="NZ_CP022317.1"/>
</dbReference>
<dbReference type="InterPro" id="IPR027417">
    <property type="entry name" value="P-loop_NTPase"/>
</dbReference>
<reference evidence="1 2" key="1">
    <citation type="submission" date="2017-07" db="EMBL/GenBank/DDBJ databases">
        <title>Brachybacterium sp. VR2415.</title>
        <authorList>
            <person name="Tak E.J."/>
            <person name="Bae J.-W."/>
        </authorList>
    </citation>
    <scope>NUCLEOTIDE SEQUENCE [LARGE SCALE GENOMIC DNA]</scope>
    <source>
        <strain evidence="1 2">VR2415</strain>
        <plasmid evidence="2">unnamed1 sequence</plasmid>
    </source>
</reference>